<evidence type="ECO:0000256" key="1">
    <source>
        <dbReference type="SAM" id="MobiDB-lite"/>
    </source>
</evidence>
<dbReference type="PROSITE" id="PS51257">
    <property type="entry name" value="PROKAR_LIPOPROTEIN"/>
    <property type="match status" value="1"/>
</dbReference>
<feature type="chain" id="PRO_5047343721" evidence="2">
    <location>
        <begin position="22"/>
        <end position="209"/>
    </location>
</feature>
<reference evidence="5" key="1">
    <citation type="journal article" date="2019" name="Int. J. Syst. Evol. Microbiol.">
        <title>The Global Catalogue of Microorganisms (GCM) 10K type strain sequencing project: providing services to taxonomists for standard genome sequencing and annotation.</title>
        <authorList>
            <consortium name="The Broad Institute Genomics Platform"/>
            <consortium name="The Broad Institute Genome Sequencing Center for Infectious Disease"/>
            <person name="Wu L."/>
            <person name="Ma J."/>
        </authorList>
    </citation>
    <scope>NUCLEOTIDE SEQUENCE [LARGE SCALE GENOMIC DNA]</scope>
    <source>
        <strain evidence="5">CGMCC 1.13681</strain>
    </source>
</reference>
<dbReference type="Gene3D" id="1.20.1260.10">
    <property type="match status" value="1"/>
</dbReference>
<comment type="caution">
    <text evidence="4">The sequence shown here is derived from an EMBL/GenBank/DDBJ whole genome shotgun (WGS) entry which is preliminary data.</text>
</comment>
<dbReference type="InterPro" id="IPR012347">
    <property type="entry name" value="Ferritin-like"/>
</dbReference>
<dbReference type="RefSeq" id="WP_386417275.1">
    <property type="nucleotide sequence ID" value="NZ_JBHSZO010000036.1"/>
</dbReference>
<evidence type="ECO:0000313" key="4">
    <source>
        <dbReference type="EMBL" id="MFC7220538.1"/>
    </source>
</evidence>
<feature type="compositionally biased region" description="Low complexity" evidence="1">
    <location>
        <begin position="31"/>
        <end position="46"/>
    </location>
</feature>
<gene>
    <name evidence="4" type="ORF">ACFQLX_20590</name>
</gene>
<dbReference type="EMBL" id="JBHSZO010000036">
    <property type="protein sequence ID" value="MFC7220538.1"/>
    <property type="molecule type" value="Genomic_DNA"/>
</dbReference>
<sequence length="209" mass="21597">MKHTTRTALPALAVAAALLLAGCGGGDSETSGHGASHGASKSSAAPARTAFNDADVAFAQGMIPHHRQALEMADLVAGRSSDAEVKTLAEQIRRAQDPEIATLTRWLGEWQQPVPGAHVGHGGGDDGNGGHTMSGMMTEAQLTDLKAAKGPAFDKAFAELMIEHHEGALTMARDVLAKGEAPGVRTLAEAVVKGQSAEIAQLRTIIARL</sequence>
<evidence type="ECO:0000259" key="3">
    <source>
        <dbReference type="Pfam" id="PF03713"/>
    </source>
</evidence>
<dbReference type="PANTHER" id="PTHR36933">
    <property type="entry name" value="SLL0788 PROTEIN"/>
    <property type="match status" value="1"/>
</dbReference>
<evidence type="ECO:0000256" key="2">
    <source>
        <dbReference type="SAM" id="SignalP"/>
    </source>
</evidence>
<organism evidence="4 5">
    <name type="scientific">Streptomyces polyrhachis</name>
    <dbReference type="NCBI Taxonomy" id="1282885"/>
    <lineage>
        <taxon>Bacteria</taxon>
        <taxon>Bacillati</taxon>
        <taxon>Actinomycetota</taxon>
        <taxon>Actinomycetes</taxon>
        <taxon>Kitasatosporales</taxon>
        <taxon>Streptomycetaceae</taxon>
        <taxon>Streptomyces</taxon>
    </lineage>
</organism>
<keyword evidence="5" id="KW-1185">Reference proteome</keyword>
<dbReference type="Proteomes" id="UP001596413">
    <property type="component" value="Unassembled WGS sequence"/>
</dbReference>
<evidence type="ECO:0000313" key="5">
    <source>
        <dbReference type="Proteomes" id="UP001596413"/>
    </source>
</evidence>
<feature type="signal peptide" evidence="2">
    <location>
        <begin position="1"/>
        <end position="21"/>
    </location>
</feature>
<keyword evidence="2" id="KW-0732">Signal</keyword>
<name>A0ABW2GIE1_9ACTN</name>
<dbReference type="InterPro" id="IPR005183">
    <property type="entry name" value="DUF305_CopM-like"/>
</dbReference>
<dbReference type="Pfam" id="PF03713">
    <property type="entry name" value="DUF305"/>
    <property type="match status" value="1"/>
</dbReference>
<feature type="domain" description="DUF305" evidence="3">
    <location>
        <begin position="55"/>
        <end position="205"/>
    </location>
</feature>
<dbReference type="PANTHER" id="PTHR36933:SF1">
    <property type="entry name" value="SLL0788 PROTEIN"/>
    <property type="match status" value="1"/>
</dbReference>
<protein>
    <submittedName>
        <fullName evidence="4">DUF305 domain-containing protein</fullName>
    </submittedName>
</protein>
<proteinExistence type="predicted"/>
<accession>A0ABW2GIE1</accession>
<feature type="region of interest" description="Disordered" evidence="1">
    <location>
        <begin position="26"/>
        <end position="46"/>
    </location>
</feature>